<evidence type="ECO:0000313" key="2">
    <source>
        <dbReference type="EMBL" id="KAF9504816.1"/>
    </source>
</evidence>
<dbReference type="Proteomes" id="UP000886523">
    <property type="component" value="Unassembled WGS sequence"/>
</dbReference>
<comment type="caution">
    <text evidence="2">The sequence shown here is derived from an EMBL/GenBank/DDBJ whole genome shotgun (WGS) entry which is preliminary data.</text>
</comment>
<protein>
    <submittedName>
        <fullName evidence="2">Uncharacterized protein</fullName>
    </submittedName>
</protein>
<organism evidence="2 3">
    <name type="scientific">Hydnum rufescens UP504</name>
    <dbReference type="NCBI Taxonomy" id="1448309"/>
    <lineage>
        <taxon>Eukaryota</taxon>
        <taxon>Fungi</taxon>
        <taxon>Dikarya</taxon>
        <taxon>Basidiomycota</taxon>
        <taxon>Agaricomycotina</taxon>
        <taxon>Agaricomycetes</taxon>
        <taxon>Cantharellales</taxon>
        <taxon>Hydnaceae</taxon>
        <taxon>Hydnum</taxon>
    </lineage>
</organism>
<feature type="compositionally biased region" description="Polar residues" evidence="1">
    <location>
        <begin position="130"/>
        <end position="143"/>
    </location>
</feature>
<evidence type="ECO:0000256" key="1">
    <source>
        <dbReference type="SAM" id="MobiDB-lite"/>
    </source>
</evidence>
<gene>
    <name evidence="2" type="ORF">BS47DRAFT_1368526</name>
</gene>
<dbReference type="EMBL" id="MU129193">
    <property type="protein sequence ID" value="KAF9504816.1"/>
    <property type="molecule type" value="Genomic_DNA"/>
</dbReference>
<sequence length="553" mass="61962">MSHIPNPSTKTNKYHHGALRDFAQASPPDHKMTLQDRPQPDLGDIGFPTFHKDIFPRNGYQHASKPVVHVYANRTREGTNHRPGKGPAISMGIENLARIVRVATGQRDGHTPQNPQLQIGWGYSITQSPLRLNKSRNLSTTNPARKDEHTPRNGPPSVPISTDGQETRGDDLMKTRSSFAIARNRARKPCDSTPKLELNEDKLVKMFVSVKLKLMAKSTQDEGCVVIVSTTVIRKHELPSQGYPPRADQSNDIMPPFSQVELPRERSPQLADRTAVRSAGIKGSCHACKTGPEQKYEPKGVSRTIRLMMSPGIHSWVSVSIQGPVILVEIVDTRTPTTHRLVDLTRISEPKWIQRSSQPEHSIATASASVTRRNAYMTRNSPSNLNLVMNEEEERNHLWESYFHYKMALQSCPQFDPGHTKLSRTYEDVQELTRPRTRAKVLKSPLTLMRETGRPGAAILTNETLEPGHDVIEPRKPNTIDERVTRTEFGSYGVAQAPTQVNLFQGPNAHEARPKQRAGLGSSLELIVRTTLNLPVIRLKIHNRTKLQGFHTT</sequence>
<name>A0A9P6DHL2_9AGAM</name>
<evidence type="ECO:0000313" key="3">
    <source>
        <dbReference type="Proteomes" id="UP000886523"/>
    </source>
</evidence>
<feature type="region of interest" description="Disordered" evidence="1">
    <location>
        <begin position="130"/>
        <end position="172"/>
    </location>
</feature>
<accession>A0A9P6DHL2</accession>
<reference evidence="2" key="1">
    <citation type="journal article" date="2020" name="Nat. Commun.">
        <title>Large-scale genome sequencing of mycorrhizal fungi provides insights into the early evolution of symbiotic traits.</title>
        <authorList>
            <person name="Miyauchi S."/>
            <person name="Kiss E."/>
            <person name="Kuo A."/>
            <person name="Drula E."/>
            <person name="Kohler A."/>
            <person name="Sanchez-Garcia M."/>
            <person name="Morin E."/>
            <person name="Andreopoulos B."/>
            <person name="Barry K.W."/>
            <person name="Bonito G."/>
            <person name="Buee M."/>
            <person name="Carver A."/>
            <person name="Chen C."/>
            <person name="Cichocki N."/>
            <person name="Clum A."/>
            <person name="Culley D."/>
            <person name="Crous P.W."/>
            <person name="Fauchery L."/>
            <person name="Girlanda M."/>
            <person name="Hayes R.D."/>
            <person name="Keri Z."/>
            <person name="LaButti K."/>
            <person name="Lipzen A."/>
            <person name="Lombard V."/>
            <person name="Magnuson J."/>
            <person name="Maillard F."/>
            <person name="Murat C."/>
            <person name="Nolan M."/>
            <person name="Ohm R.A."/>
            <person name="Pangilinan J."/>
            <person name="Pereira M.F."/>
            <person name="Perotto S."/>
            <person name="Peter M."/>
            <person name="Pfister S."/>
            <person name="Riley R."/>
            <person name="Sitrit Y."/>
            <person name="Stielow J.B."/>
            <person name="Szollosi G."/>
            <person name="Zifcakova L."/>
            <person name="Stursova M."/>
            <person name="Spatafora J.W."/>
            <person name="Tedersoo L."/>
            <person name="Vaario L.M."/>
            <person name="Yamada A."/>
            <person name="Yan M."/>
            <person name="Wang P."/>
            <person name="Xu J."/>
            <person name="Bruns T."/>
            <person name="Baldrian P."/>
            <person name="Vilgalys R."/>
            <person name="Dunand C."/>
            <person name="Henrissat B."/>
            <person name="Grigoriev I.V."/>
            <person name="Hibbett D."/>
            <person name="Nagy L.G."/>
            <person name="Martin F.M."/>
        </authorList>
    </citation>
    <scope>NUCLEOTIDE SEQUENCE</scope>
    <source>
        <strain evidence="2">UP504</strain>
    </source>
</reference>
<proteinExistence type="predicted"/>
<keyword evidence="3" id="KW-1185">Reference proteome</keyword>
<dbReference type="AlphaFoldDB" id="A0A9P6DHL2"/>